<reference evidence="7" key="1">
    <citation type="journal article" date="2019" name="Int. J. Syst. Evol. Microbiol.">
        <title>The Global Catalogue of Microorganisms (GCM) 10K type strain sequencing project: providing services to taxonomists for standard genome sequencing and annotation.</title>
        <authorList>
            <consortium name="The Broad Institute Genomics Platform"/>
            <consortium name="The Broad Institute Genome Sequencing Center for Infectious Disease"/>
            <person name="Wu L."/>
            <person name="Ma J."/>
        </authorList>
    </citation>
    <scope>NUCLEOTIDE SEQUENCE [LARGE SCALE GENOMIC DNA]</scope>
    <source>
        <strain evidence="7">JCM 3369</strain>
    </source>
</reference>
<protein>
    <submittedName>
        <fullName evidence="6">AAA family ATPase</fullName>
    </submittedName>
</protein>
<feature type="compositionally biased region" description="Gly residues" evidence="4">
    <location>
        <begin position="604"/>
        <end position="622"/>
    </location>
</feature>
<sequence length="1489" mass="155605">MGQDPFAAAERDTRAMVAAAWWPSAPPQQRQHAIGGRMLVLPDGTWWLFGAWARWYRLHPSDGQWYLCPPPRSPAVRMAARPAQQGAAQVPALPPHVVPAGPDFSYDPPAALPFVGHGLAGDLTSRVRATVESAATLSASEYPHWWSQFTPETPSTVVVAWGVMLWCASAPAFDARLDAQMLDLWKPYRAKPLPDVDGPRWLTPPALESLVGLYSERLRAGRVDAAVVVLRTMWAVASALREDVRFQIRADALLAILGTTLNNPTVDYGALPYGDQALVQEWLTRCPPHLVPALRSESSPGDNFRHAFYTLSEAIADIAGDPSDPAYIEPRHVAAAMLAADLDVVRKDVANGVVPWLDPEIRYTVQAVSEQKGHPLRHLWPSALRLPEPLRSAAGSGASAESLLAAMYVLDLAWCRLAGGMPARPRGFPVPTAIIAGIIGTARTRATAGATTSTPTPGGAYNAAFGQPPAPPSPFGTPGSPGLPGSQSQPGIAPGAPPVPPPGTPAQPDRPFVQPPAQPGLQDAPGPAPSPPIQGQQAAFAPPDPHFGPPSPTPGDPTPYGAAGGAGAPDPYGGAAGGVAGGAADPYRIGAAGPYGAAAQASGPYGGGPGGVADPYAGGGEQQHGESTAPDDEQDENIVPPYTELGFQRAASPSPGHGGPMGAVGAAAGASPMGAPPPPPVHGEPPVPAGAYGHGTPPGPSGPPGPPVPEPQAAGAAFGMPGPSAGQPPQPPQPPPPHGAAPGGAVPGGGGPQFGGPPGASEPPSGISLPEEEHDDEYVPPYTQLGYQPSGAPPAHGLPPGAGVPPSPIASPEHAPPPAQQPGPGPSPQQIDPYATRMEDPPAPSPVPPPPATPGQPGPPGPPATPGPPGPPATPGPPGTRVLGMADMEMDEDEGEHPGTRVMSETMVGNFDFLDDTPSPERPVHEIPPPQDRGDRRTLERFGIGFVSGQHDAGELLDELRAQIEEWNDPADEPGGNEDTRVDGAGEATRVDGARPSGVPGVLLVGHPHTGQRRLARMIALTLADAGIGDGALRAHDAEDVRDAPVDRITGILRQTGPAILFERLDVAITSAQDPVAVAAAVRRARRDRANVTPLIATCEPRAYKRLLQDHPKLVQAFRVHRMPDLADLDNRMTLLHLLADERRVTVGGAALETARDDLERLRGPGDLVNARLVETYLDQACQRSLERAGASRDRLVLTPDDLAGVAEGIEPALRPPGDIGGYLRQLDQLMGLDEVKAAVRELADEAALEADRARYGVAGDGARHLVFVGPPGTGKTTVAGLVGGIYAALGLLESGHVVACRPVHLAGRDRIDTESRVASMVEQAHGGVLLIQEAYRLDRTPAVVDELRRHMNGRGARFVVVCSSPAAEMEGFLAGNPALRGEFGRVLEFTGMGDRDLVRLFQNYAERDLYMLDEELRVELLSRFERLRGDPAFAYARTVRLLFEQTVARQAARLAGADVNAATVARLTDRDLPESPLEQMLGDFHQGT</sequence>
<dbReference type="PANTHER" id="PTHR43392">
    <property type="entry name" value="AAA-TYPE ATPASE FAMILY PROTEIN / ANKYRIN REPEAT FAMILY PROTEIN"/>
    <property type="match status" value="1"/>
</dbReference>
<dbReference type="SMART" id="SM00382">
    <property type="entry name" value="AAA"/>
    <property type="match status" value="1"/>
</dbReference>
<evidence type="ECO:0000313" key="6">
    <source>
        <dbReference type="EMBL" id="MFC6880127.1"/>
    </source>
</evidence>
<dbReference type="InterPro" id="IPR041627">
    <property type="entry name" value="AAA_lid_6"/>
</dbReference>
<evidence type="ECO:0000256" key="4">
    <source>
        <dbReference type="SAM" id="MobiDB-lite"/>
    </source>
</evidence>
<accession>A0ABW2CEC0</accession>
<feature type="compositionally biased region" description="Low complexity" evidence="4">
    <location>
        <begin position="582"/>
        <end position="603"/>
    </location>
</feature>
<feature type="region of interest" description="Disordered" evidence="4">
    <location>
        <begin position="446"/>
        <end position="884"/>
    </location>
</feature>
<dbReference type="InterPro" id="IPR000641">
    <property type="entry name" value="CbxX/CfxQ"/>
</dbReference>
<feature type="compositionally biased region" description="Pro residues" evidence="4">
    <location>
        <begin position="495"/>
        <end position="505"/>
    </location>
</feature>
<comment type="similarity">
    <text evidence="1">Belongs to the CbxX/CfxQ family.</text>
</comment>
<evidence type="ECO:0000256" key="2">
    <source>
        <dbReference type="ARBA" id="ARBA00022741"/>
    </source>
</evidence>
<comment type="caution">
    <text evidence="6">The sequence shown here is derived from an EMBL/GenBank/DDBJ whole genome shotgun (WGS) entry which is preliminary data.</text>
</comment>
<evidence type="ECO:0000256" key="3">
    <source>
        <dbReference type="ARBA" id="ARBA00022840"/>
    </source>
</evidence>
<feature type="compositionally biased region" description="Low complexity" evidence="4">
    <location>
        <begin position="663"/>
        <end position="673"/>
    </location>
</feature>
<feature type="compositionally biased region" description="Low complexity" evidence="4">
    <location>
        <begin position="711"/>
        <end position="725"/>
    </location>
</feature>
<evidence type="ECO:0000256" key="1">
    <source>
        <dbReference type="ARBA" id="ARBA00010378"/>
    </source>
</evidence>
<dbReference type="EMBL" id="JBHSXS010000004">
    <property type="protein sequence ID" value="MFC6880127.1"/>
    <property type="molecule type" value="Genomic_DNA"/>
</dbReference>
<keyword evidence="2" id="KW-0547">Nucleotide-binding</keyword>
<dbReference type="PRINTS" id="PR00819">
    <property type="entry name" value="CBXCFQXSUPER"/>
</dbReference>
<gene>
    <name evidence="6" type="ORF">ACFQKB_10155</name>
</gene>
<feature type="compositionally biased region" description="Pro residues" evidence="4">
    <location>
        <begin position="841"/>
        <end position="878"/>
    </location>
</feature>
<feature type="compositionally biased region" description="Pro residues" evidence="4">
    <location>
        <begin position="674"/>
        <end position="688"/>
    </location>
</feature>
<feature type="compositionally biased region" description="Pro residues" evidence="4">
    <location>
        <begin position="802"/>
        <end position="827"/>
    </location>
</feature>
<evidence type="ECO:0000313" key="7">
    <source>
        <dbReference type="Proteomes" id="UP001596380"/>
    </source>
</evidence>
<feature type="compositionally biased region" description="Low complexity" evidence="4">
    <location>
        <begin position="476"/>
        <end position="494"/>
    </location>
</feature>
<feature type="compositionally biased region" description="Low complexity" evidence="4">
    <location>
        <begin position="446"/>
        <end position="460"/>
    </location>
</feature>
<feature type="compositionally biased region" description="Gly residues" evidence="4">
    <location>
        <begin position="741"/>
        <end position="758"/>
    </location>
</feature>
<feature type="domain" description="AAA+ ATPase" evidence="5">
    <location>
        <begin position="1262"/>
        <end position="1394"/>
    </location>
</feature>
<dbReference type="Gene3D" id="3.40.50.300">
    <property type="entry name" value="P-loop containing nucleotide triphosphate hydrolases"/>
    <property type="match status" value="1"/>
</dbReference>
<dbReference type="CDD" id="cd00009">
    <property type="entry name" value="AAA"/>
    <property type="match status" value="1"/>
</dbReference>
<feature type="compositionally biased region" description="Pro residues" evidence="4">
    <location>
        <begin position="726"/>
        <end position="739"/>
    </location>
</feature>
<feature type="region of interest" description="Disordered" evidence="4">
    <location>
        <begin position="914"/>
        <end position="936"/>
    </location>
</feature>
<dbReference type="Pfam" id="PF17866">
    <property type="entry name" value="AAA_lid_6"/>
    <property type="match status" value="1"/>
</dbReference>
<proteinExistence type="inferred from homology"/>
<dbReference type="Proteomes" id="UP001596380">
    <property type="component" value="Unassembled WGS sequence"/>
</dbReference>
<organism evidence="6 7">
    <name type="scientific">Actinomadura yumaensis</name>
    <dbReference type="NCBI Taxonomy" id="111807"/>
    <lineage>
        <taxon>Bacteria</taxon>
        <taxon>Bacillati</taxon>
        <taxon>Actinomycetota</taxon>
        <taxon>Actinomycetes</taxon>
        <taxon>Streptosporangiales</taxon>
        <taxon>Thermomonosporaceae</taxon>
        <taxon>Actinomadura</taxon>
    </lineage>
</organism>
<feature type="compositionally biased region" description="Pro residues" evidence="4">
    <location>
        <begin position="697"/>
        <end position="710"/>
    </location>
</feature>
<dbReference type="PANTHER" id="PTHR43392:SF2">
    <property type="entry name" value="AAA-TYPE ATPASE FAMILY PROTEIN _ ANKYRIN REPEAT FAMILY PROTEIN"/>
    <property type="match status" value="1"/>
</dbReference>
<feature type="compositionally biased region" description="Pro residues" evidence="4">
    <location>
        <begin position="542"/>
        <end position="557"/>
    </location>
</feature>
<evidence type="ECO:0000259" key="5">
    <source>
        <dbReference type="SMART" id="SM00382"/>
    </source>
</evidence>
<dbReference type="Gene3D" id="1.10.8.60">
    <property type="match status" value="1"/>
</dbReference>
<dbReference type="InterPro" id="IPR027417">
    <property type="entry name" value="P-loop_NTPase"/>
</dbReference>
<dbReference type="InterPro" id="IPR003593">
    <property type="entry name" value="AAA+_ATPase"/>
</dbReference>
<dbReference type="Pfam" id="PF00004">
    <property type="entry name" value="AAA"/>
    <property type="match status" value="1"/>
</dbReference>
<dbReference type="InterPro" id="IPR050773">
    <property type="entry name" value="CbxX/CfxQ_RuBisCO_ESX"/>
</dbReference>
<dbReference type="SUPFAM" id="SSF52540">
    <property type="entry name" value="P-loop containing nucleoside triphosphate hydrolases"/>
    <property type="match status" value="2"/>
</dbReference>
<feature type="compositionally biased region" description="Low complexity" evidence="4">
    <location>
        <begin position="789"/>
        <end position="801"/>
    </location>
</feature>
<name>A0ABW2CEC0_9ACTN</name>
<keyword evidence="3" id="KW-0067">ATP-binding</keyword>
<dbReference type="InterPro" id="IPR003959">
    <property type="entry name" value="ATPase_AAA_core"/>
</dbReference>
<keyword evidence="7" id="KW-1185">Reference proteome</keyword>